<comment type="caution">
    <text evidence="2">The sequence shown here is derived from an EMBL/GenBank/DDBJ whole genome shotgun (WGS) entry which is preliminary data.</text>
</comment>
<dbReference type="OrthoDB" id="2998386at2759"/>
<dbReference type="Pfam" id="PF02992">
    <property type="entry name" value="Transposase_21"/>
    <property type="match status" value="1"/>
</dbReference>
<organism evidence="2 3">
    <name type="scientific">Puccinia sorghi</name>
    <dbReference type="NCBI Taxonomy" id="27349"/>
    <lineage>
        <taxon>Eukaryota</taxon>
        <taxon>Fungi</taxon>
        <taxon>Dikarya</taxon>
        <taxon>Basidiomycota</taxon>
        <taxon>Pucciniomycotina</taxon>
        <taxon>Pucciniomycetes</taxon>
        <taxon>Pucciniales</taxon>
        <taxon>Pucciniaceae</taxon>
        <taxon>Puccinia</taxon>
    </lineage>
</organism>
<gene>
    <name evidence="2" type="ORF">VP01_2998g1</name>
</gene>
<accession>A0A0L6V0G7</accession>
<keyword evidence="3" id="KW-1185">Reference proteome</keyword>
<dbReference type="STRING" id="27349.A0A0L6V0G7"/>
<keyword evidence="1" id="KW-0732">Signal</keyword>
<dbReference type="InterPro" id="IPR004242">
    <property type="entry name" value="Transposase_21"/>
</dbReference>
<name>A0A0L6V0G7_9BASI</name>
<evidence type="ECO:0000313" key="2">
    <source>
        <dbReference type="EMBL" id="KNZ54256.1"/>
    </source>
</evidence>
<feature type="signal peptide" evidence="1">
    <location>
        <begin position="1"/>
        <end position="18"/>
    </location>
</feature>
<reference evidence="2 3" key="1">
    <citation type="submission" date="2015-08" db="EMBL/GenBank/DDBJ databases">
        <title>Next Generation Sequencing and Analysis of the Genome of Puccinia sorghi L Schw, the Causal Agent of Maize Common Rust.</title>
        <authorList>
            <person name="Rochi L."/>
            <person name="Burguener G."/>
            <person name="Darino M."/>
            <person name="Turjanski A."/>
            <person name="Kreff E."/>
            <person name="Dieguez M.J."/>
            <person name="Sacco F."/>
        </authorList>
    </citation>
    <scope>NUCLEOTIDE SEQUENCE [LARGE SCALE GENOMIC DNA]</scope>
    <source>
        <strain evidence="2 3">RO10H11247</strain>
    </source>
</reference>
<dbReference type="EMBL" id="LAVV01007943">
    <property type="protein sequence ID" value="KNZ54256.1"/>
    <property type="molecule type" value="Genomic_DNA"/>
</dbReference>
<evidence type="ECO:0000313" key="3">
    <source>
        <dbReference type="Proteomes" id="UP000037035"/>
    </source>
</evidence>
<sequence length="349" mass="40002">MNEVIMCFLVWLYLCGLSQEKCRIARDHILAIINTFTHPKEDLEIIMAKNIRTILKHLNMNPNFTSYVFCLKCYTLYPLKTQQAQCLYQTTSRAPACASHTVKECVYWTERVQNTPLELVFNYQQSKGWKNTKPDKVEPNAQGSFLKLTFSLYVNWFNPFGNKLAGRQASFGVLALTCLDMPPHLHHQTHHLFLSGIIPGPKEPEMITMSNILQPLIDGLLVLNKGVRMSTFKFLNGRIVSARLGALIGDVVATHEVAGFASHATKTFCSYCFCKKQEINEICPGKLRHGRATISQSLQWREATTINDRDKIFKEYGNVVLGMMHNWYEGVLQHHFQIWWGFNVKIKKA</sequence>
<feature type="chain" id="PRO_5005567995" evidence="1">
    <location>
        <begin position="19"/>
        <end position="349"/>
    </location>
</feature>
<dbReference type="VEuPathDB" id="FungiDB:VP01_2998g1"/>
<proteinExistence type="predicted"/>
<dbReference type="AlphaFoldDB" id="A0A0L6V0G7"/>
<protein>
    <submittedName>
        <fullName evidence="2">Uncharacterized protein</fullName>
    </submittedName>
</protein>
<dbReference type="Proteomes" id="UP000037035">
    <property type="component" value="Unassembled WGS sequence"/>
</dbReference>
<evidence type="ECO:0000256" key="1">
    <source>
        <dbReference type="SAM" id="SignalP"/>
    </source>
</evidence>